<dbReference type="Proteomes" id="UP000605897">
    <property type="component" value="Unassembled WGS sequence"/>
</dbReference>
<dbReference type="SUPFAM" id="SSF55729">
    <property type="entry name" value="Acyl-CoA N-acyltransferases (Nat)"/>
    <property type="match status" value="1"/>
</dbReference>
<dbReference type="InterPro" id="IPR000182">
    <property type="entry name" value="GNAT_dom"/>
</dbReference>
<dbReference type="PANTHER" id="PTHR43877">
    <property type="entry name" value="AMINOALKYLPHOSPHONATE N-ACETYLTRANSFERASE-RELATED-RELATED"/>
    <property type="match status" value="1"/>
</dbReference>
<dbReference type="CDD" id="cd04301">
    <property type="entry name" value="NAT_SF"/>
    <property type="match status" value="1"/>
</dbReference>
<evidence type="ECO:0000313" key="5">
    <source>
        <dbReference type="Proteomes" id="UP000605897"/>
    </source>
</evidence>
<dbReference type="EMBL" id="BNAU01000012">
    <property type="protein sequence ID" value="GHF26750.1"/>
    <property type="molecule type" value="Genomic_DNA"/>
</dbReference>
<accession>A0ABQ3JFM6</accession>
<keyword evidence="5" id="KW-1185">Reference proteome</keyword>
<keyword evidence="1" id="KW-0808">Transferase</keyword>
<dbReference type="InterPro" id="IPR016181">
    <property type="entry name" value="Acyl_CoA_acyltransferase"/>
</dbReference>
<name>A0ABQ3JFM6_9PSEU</name>
<evidence type="ECO:0000256" key="1">
    <source>
        <dbReference type="ARBA" id="ARBA00022679"/>
    </source>
</evidence>
<reference evidence="5" key="1">
    <citation type="journal article" date="2019" name="Int. J. Syst. Evol. Microbiol.">
        <title>The Global Catalogue of Microorganisms (GCM) 10K type strain sequencing project: providing services to taxonomists for standard genome sequencing and annotation.</title>
        <authorList>
            <consortium name="The Broad Institute Genomics Platform"/>
            <consortium name="The Broad Institute Genome Sequencing Center for Infectious Disease"/>
            <person name="Wu L."/>
            <person name="Ma J."/>
        </authorList>
    </citation>
    <scope>NUCLEOTIDE SEQUENCE [LARGE SCALE GENOMIC DNA]</scope>
    <source>
        <strain evidence="5">CGMCC 4.7677</strain>
    </source>
</reference>
<evidence type="ECO:0000256" key="2">
    <source>
        <dbReference type="ARBA" id="ARBA00023315"/>
    </source>
</evidence>
<dbReference type="Pfam" id="PF00583">
    <property type="entry name" value="Acetyltransf_1"/>
    <property type="match status" value="1"/>
</dbReference>
<evidence type="ECO:0000313" key="4">
    <source>
        <dbReference type="EMBL" id="GHF26750.1"/>
    </source>
</evidence>
<organism evidence="4 5">
    <name type="scientific">Amycolatopsis deserti</name>
    <dbReference type="NCBI Taxonomy" id="185696"/>
    <lineage>
        <taxon>Bacteria</taxon>
        <taxon>Bacillati</taxon>
        <taxon>Actinomycetota</taxon>
        <taxon>Actinomycetes</taxon>
        <taxon>Pseudonocardiales</taxon>
        <taxon>Pseudonocardiaceae</taxon>
        <taxon>Amycolatopsis</taxon>
    </lineage>
</organism>
<dbReference type="Gene3D" id="3.40.630.30">
    <property type="match status" value="1"/>
</dbReference>
<keyword evidence="2" id="KW-0012">Acyltransferase</keyword>
<proteinExistence type="predicted"/>
<sequence>MLLRLARSYDVVVEIRESGEHDLTAVLALFDAAVEWLVARGSAEQWGTEPWSADPAKVERVRTMLREGRPFLATSDGAPVGALILDHPLPYTPPVDEPEVYVTLLLASREHRGVGGRLLEFARQDARARGIGLLRVDCWAGGDGKLVRYYESQGFTPTERVRVRDDVWVQIFEQRV</sequence>
<feature type="domain" description="N-acetyltransferase" evidence="3">
    <location>
        <begin position="13"/>
        <end position="174"/>
    </location>
</feature>
<dbReference type="PROSITE" id="PS51186">
    <property type="entry name" value="GNAT"/>
    <property type="match status" value="1"/>
</dbReference>
<evidence type="ECO:0000259" key="3">
    <source>
        <dbReference type="PROSITE" id="PS51186"/>
    </source>
</evidence>
<dbReference type="PANTHER" id="PTHR43877:SF2">
    <property type="entry name" value="AMINOALKYLPHOSPHONATE N-ACETYLTRANSFERASE-RELATED"/>
    <property type="match status" value="1"/>
</dbReference>
<comment type="caution">
    <text evidence="4">The sequence shown here is derived from an EMBL/GenBank/DDBJ whole genome shotgun (WGS) entry which is preliminary data.</text>
</comment>
<gene>
    <name evidence="4" type="ORF">GCM10017786_71190</name>
</gene>
<dbReference type="InterPro" id="IPR050832">
    <property type="entry name" value="Bact_Acetyltransf"/>
</dbReference>
<protein>
    <submittedName>
        <fullName evidence="4">GCN5 family N-acetyltransferase</fullName>
    </submittedName>
</protein>